<gene>
    <name evidence="4" type="ORF">D9619_004800</name>
</gene>
<comment type="caution">
    <text evidence="4">The sequence shown here is derived from an EMBL/GenBank/DDBJ whole genome shotgun (WGS) entry which is preliminary data.</text>
</comment>
<dbReference type="EMBL" id="JAACJJ010000014">
    <property type="protein sequence ID" value="KAF5327604.1"/>
    <property type="molecule type" value="Genomic_DNA"/>
</dbReference>
<keyword evidence="1" id="KW-0175">Coiled coil</keyword>
<feature type="coiled-coil region" evidence="1">
    <location>
        <begin position="270"/>
        <end position="377"/>
    </location>
</feature>
<keyword evidence="2" id="KW-0732">Signal</keyword>
<evidence type="ECO:0000313" key="5">
    <source>
        <dbReference type="Proteomes" id="UP000567179"/>
    </source>
</evidence>
<evidence type="ECO:0000256" key="1">
    <source>
        <dbReference type="SAM" id="Coils"/>
    </source>
</evidence>
<dbReference type="AlphaFoldDB" id="A0A8H5BQD0"/>
<dbReference type="InterPro" id="IPR027417">
    <property type="entry name" value="P-loop_NTPase"/>
</dbReference>
<sequence length="387" mass="43885">MYHKLSMVLVWLCFLSWSGVASMTSPTVMGIDNADMAIAYDLDVAVNGLYVVGNDSDSDVAIAVMGSTGSGKTTFINMASNSTLRIGGGLESCTSVIQFAQPFELNGRTVTLIDTPGFDDTHKSDAEILRMIAVFLATAYENGKELGGVIYMHRISDFKMSGISTRNFKMFRRLCGDSTLKNVVVATNMWSEVSQDTGVAREAELSSNDLFFKPVLENGGQMLRHTNTPASAHAIISRIIDNHPLPLQIQRELVDQKMDLDDTGAGEELHKEMKIQMEKHRNEMHALHEEMQDAIREKDEETRRELEIATRRLEEEMARVQNDSQKLASQYSEEKKQLEKRMEEINEVARQEAEKRHAEYNQQMQHMNAQLEHARRRRRGFFRRVFG</sequence>
<evidence type="ECO:0000259" key="3">
    <source>
        <dbReference type="Pfam" id="PF01926"/>
    </source>
</evidence>
<feature type="domain" description="G" evidence="3">
    <location>
        <begin position="62"/>
        <end position="124"/>
    </location>
</feature>
<dbReference type="CDD" id="cd00882">
    <property type="entry name" value="Ras_like_GTPase"/>
    <property type="match status" value="1"/>
</dbReference>
<name>A0A8H5BQD0_9AGAR</name>
<dbReference type="OrthoDB" id="8954335at2759"/>
<accession>A0A8H5BQD0</accession>
<reference evidence="4 5" key="1">
    <citation type="journal article" date="2020" name="ISME J.">
        <title>Uncovering the hidden diversity of litter-decomposition mechanisms in mushroom-forming fungi.</title>
        <authorList>
            <person name="Floudas D."/>
            <person name="Bentzer J."/>
            <person name="Ahren D."/>
            <person name="Johansson T."/>
            <person name="Persson P."/>
            <person name="Tunlid A."/>
        </authorList>
    </citation>
    <scope>NUCLEOTIDE SEQUENCE [LARGE SCALE GENOMIC DNA]</scope>
    <source>
        <strain evidence="4 5">CBS 101986</strain>
    </source>
</reference>
<keyword evidence="5" id="KW-1185">Reference proteome</keyword>
<dbReference type="Gene3D" id="3.40.50.300">
    <property type="entry name" value="P-loop containing nucleotide triphosphate hydrolases"/>
    <property type="match status" value="1"/>
</dbReference>
<dbReference type="Proteomes" id="UP000567179">
    <property type="component" value="Unassembled WGS sequence"/>
</dbReference>
<evidence type="ECO:0000313" key="4">
    <source>
        <dbReference type="EMBL" id="KAF5327604.1"/>
    </source>
</evidence>
<organism evidence="4 5">
    <name type="scientific">Psilocybe cf. subviscida</name>
    <dbReference type="NCBI Taxonomy" id="2480587"/>
    <lineage>
        <taxon>Eukaryota</taxon>
        <taxon>Fungi</taxon>
        <taxon>Dikarya</taxon>
        <taxon>Basidiomycota</taxon>
        <taxon>Agaricomycotina</taxon>
        <taxon>Agaricomycetes</taxon>
        <taxon>Agaricomycetidae</taxon>
        <taxon>Agaricales</taxon>
        <taxon>Agaricineae</taxon>
        <taxon>Strophariaceae</taxon>
        <taxon>Psilocybe</taxon>
    </lineage>
</organism>
<protein>
    <recommendedName>
        <fullName evidence="3">G domain-containing protein</fullName>
    </recommendedName>
</protein>
<feature type="chain" id="PRO_5034917044" description="G domain-containing protein" evidence="2">
    <location>
        <begin position="22"/>
        <end position="387"/>
    </location>
</feature>
<dbReference type="GO" id="GO:0005525">
    <property type="term" value="F:GTP binding"/>
    <property type="evidence" value="ECO:0007669"/>
    <property type="project" value="InterPro"/>
</dbReference>
<dbReference type="InterPro" id="IPR006073">
    <property type="entry name" value="GTP-bd"/>
</dbReference>
<feature type="signal peptide" evidence="2">
    <location>
        <begin position="1"/>
        <end position="21"/>
    </location>
</feature>
<dbReference type="SUPFAM" id="SSF52540">
    <property type="entry name" value="P-loop containing nucleoside triphosphate hydrolases"/>
    <property type="match status" value="1"/>
</dbReference>
<dbReference type="Pfam" id="PF01926">
    <property type="entry name" value="MMR_HSR1"/>
    <property type="match status" value="1"/>
</dbReference>
<proteinExistence type="predicted"/>
<evidence type="ECO:0000256" key="2">
    <source>
        <dbReference type="SAM" id="SignalP"/>
    </source>
</evidence>